<dbReference type="Proteomes" id="UP000183788">
    <property type="component" value="Unassembled WGS sequence"/>
</dbReference>
<evidence type="ECO:0000313" key="3">
    <source>
        <dbReference type="Proteomes" id="UP000183788"/>
    </source>
</evidence>
<evidence type="ECO:0008006" key="5">
    <source>
        <dbReference type="Google" id="ProtNLM"/>
    </source>
</evidence>
<evidence type="ECO:0000313" key="2">
    <source>
        <dbReference type="EMBL" id="WQG90082.1"/>
    </source>
</evidence>
<gene>
    <name evidence="1" type="ORF">SAMN05661012_03349</name>
    <name evidence="2" type="ORF">SR876_01125</name>
</gene>
<keyword evidence="4" id="KW-1185">Reference proteome</keyword>
<reference evidence="1 3" key="1">
    <citation type="submission" date="2016-11" db="EMBL/GenBank/DDBJ databases">
        <authorList>
            <person name="Jaros S."/>
            <person name="Januszkiewicz K."/>
            <person name="Wedrychowicz H."/>
        </authorList>
    </citation>
    <scope>NUCLEOTIDE SEQUENCE [LARGE SCALE GENOMIC DNA]</scope>
    <source>
        <strain evidence="1 3">DSM 784</strain>
    </source>
</reference>
<evidence type="ECO:0000313" key="4">
    <source>
        <dbReference type="Proteomes" id="UP001326715"/>
    </source>
</evidence>
<dbReference type="AlphaFoldDB" id="A0A1K1R444"/>
<dbReference type="EMBL" id="FPIZ01000010">
    <property type="protein sequence ID" value="SFW66689.1"/>
    <property type="molecule type" value="Genomic_DNA"/>
</dbReference>
<evidence type="ECO:0000313" key="1">
    <source>
        <dbReference type="EMBL" id="SFW66689.1"/>
    </source>
</evidence>
<proteinExistence type="predicted"/>
<protein>
    <recommendedName>
        <fullName evidence="5">TonB protein C-terminal</fullName>
    </recommendedName>
</protein>
<dbReference type="SUPFAM" id="SSF74653">
    <property type="entry name" value="TolA/TonB C-terminal domain"/>
    <property type="match status" value="1"/>
</dbReference>
<dbReference type="RefSeq" id="WP_072362373.1">
    <property type="nucleotide sequence ID" value="NZ_CP139972.1"/>
</dbReference>
<dbReference type="OrthoDB" id="1039448at2"/>
<reference evidence="2 4" key="2">
    <citation type="submission" date="2023-11" db="EMBL/GenBank/DDBJ databases">
        <title>MicrobeMod: A computational toolkit for identifying prokaryotic methylation and restriction-modification with nanopore sequencing.</title>
        <authorList>
            <person name="Crits-Christoph A."/>
            <person name="Kang S.C."/>
            <person name="Lee H."/>
            <person name="Ostrov N."/>
        </authorList>
    </citation>
    <scope>NUCLEOTIDE SEQUENCE [LARGE SCALE GENOMIC DNA]</scope>
    <source>
        <strain evidence="2 4">ATCC 23090</strain>
    </source>
</reference>
<name>A0A1K1R444_9BACT</name>
<dbReference type="Proteomes" id="UP001326715">
    <property type="component" value="Chromosome"/>
</dbReference>
<sequence length="129" mass="14094">MLVSILSLGLLLGVTGGDTTKPFVFSHADVPPSFPDLDRYIDAHLLYPPGFSEICWEGRVWVFFTIAADGCTADEYTDPKHSPTGTAGKAIVQAAIKFIQQMPAWKPGELEGKPVRTIVCMPLKFGVRE</sequence>
<dbReference type="STRING" id="1004.SAMN05661012_03349"/>
<dbReference type="Gene3D" id="3.30.1150.10">
    <property type="match status" value="1"/>
</dbReference>
<accession>A0A1K1R444</accession>
<organism evidence="1 3">
    <name type="scientific">Chitinophaga sancti</name>
    <dbReference type="NCBI Taxonomy" id="1004"/>
    <lineage>
        <taxon>Bacteria</taxon>
        <taxon>Pseudomonadati</taxon>
        <taxon>Bacteroidota</taxon>
        <taxon>Chitinophagia</taxon>
        <taxon>Chitinophagales</taxon>
        <taxon>Chitinophagaceae</taxon>
        <taxon>Chitinophaga</taxon>
    </lineage>
</organism>
<dbReference type="EMBL" id="CP140154">
    <property type="protein sequence ID" value="WQG90082.1"/>
    <property type="molecule type" value="Genomic_DNA"/>
</dbReference>